<dbReference type="InterPro" id="IPR000210">
    <property type="entry name" value="BTB/POZ_dom"/>
</dbReference>
<dbReference type="Pfam" id="PF00651">
    <property type="entry name" value="BTB"/>
    <property type="match status" value="1"/>
</dbReference>
<evidence type="ECO:0000313" key="4">
    <source>
        <dbReference type="RefSeq" id="XP_002732222.1"/>
    </source>
</evidence>
<dbReference type="InterPro" id="IPR027356">
    <property type="entry name" value="NPH3_dom"/>
</dbReference>
<organism evidence="3 4">
    <name type="scientific">Saccoglossus kowalevskii</name>
    <name type="common">Acorn worm</name>
    <dbReference type="NCBI Taxonomy" id="10224"/>
    <lineage>
        <taxon>Eukaryota</taxon>
        <taxon>Metazoa</taxon>
        <taxon>Hemichordata</taxon>
        <taxon>Enteropneusta</taxon>
        <taxon>Harrimaniidae</taxon>
        <taxon>Saccoglossus</taxon>
    </lineage>
</organism>
<dbReference type="InterPro" id="IPR011333">
    <property type="entry name" value="SKP1/BTB/POZ_sf"/>
</dbReference>
<keyword evidence="3" id="KW-1185">Reference proteome</keyword>
<name>A0ABM0GKZ8_SACKO</name>
<reference evidence="4" key="1">
    <citation type="submission" date="2025-08" db="UniProtKB">
        <authorList>
            <consortium name="RefSeq"/>
        </authorList>
    </citation>
    <scope>IDENTIFICATION</scope>
    <source>
        <tissue evidence="4">Testes</tissue>
    </source>
</reference>
<evidence type="ECO:0000313" key="3">
    <source>
        <dbReference type="Proteomes" id="UP000694865"/>
    </source>
</evidence>
<feature type="domain" description="NPH3" evidence="2">
    <location>
        <begin position="170"/>
        <end position="406"/>
    </location>
</feature>
<dbReference type="Proteomes" id="UP000694865">
    <property type="component" value="Unplaced"/>
</dbReference>
<proteinExistence type="predicted"/>
<sequence>MEFKKYRVTGELSDITVIVNKQTFMLHKFPLYTKSDFFKALARSSMNDSNHVELNDFPGGAATFSSVADFCYNLDIQVSPKNVAQLRCAAEYLQMTSPGNLSDQTDEYLHDVMYTAKMTSMESVVQILRGCCSVGPVAEQANITGKCIDALVEVWKMEDGCKKAKDAISDSVLDKLTDIPLCWFLQLLIMSRDRGVSSTILALLARKYVWSVLKENQLDMYDTIDGILLELPAAAEALQAVVNTEWVITVLKTATQKCKSQSIILELASNMLRKFTVRDLMQFPPNLLRELVQYASNSEKCIPDISCDVIDRYLHSLALDQSLSTEVFMKLATCLPVDFRTSHDLIFQVVELLFKSGTEIPVDGRKAILELVDFRRLSEDTLRRAYETELVPLSYITKASLSLCTKLRAELETAKNIIKGQQDEFRQIYQCVNVTDGTWMKNEGNDFADVQPLSRDKMILQVSHVKERSPVAIEMTHEFIEGKLAVCALAANTCKDQVLYLFNPFKSQLLEIQTTCDGKSESFKIENSYRKFETTGPYWPYSPRKK</sequence>
<dbReference type="PROSITE" id="PS50097">
    <property type="entry name" value="BTB"/>
    <property type="match status" value="1"/>
</dbReference>
<dbReference type="Gene3D" id="3.30.710.10">
    <property type="entry name" value="Potassium Channel Kv1.1, Chain A"/>
    <property type="match status" value="1"/>
</dbReference>
<gene>
    <name evidence="4" type="primary">LOC100373104</name>
</gene>
<feature type="domain" description="BTB" evidence="1">
    <location>
        <begin position="13"/>
        <end position="80"/>
    </location>
</feature>
<dbReference type="RefSeq" id="XP_002732222.1">
    <property type="nucleotide sequence ID" value="XM_002732176.2"/>
</dbReference>
<dbReference type="SUPFAM" id="SSF54695">
    <property type="entry name" value="POZ domain"/>
    <property type="match status" value="1"/>
</dbReference>
<dbReference type="CDD" id="cd18312">
    <property type="entry name" value="BTB_POZ_NPY3-like"/>
    <property type="match status" value="1"/>
</dbReference>
<dbReference type="Pfam" id="PF03000">
    <property type="entry name" value="NPH3"/>
    <property type="match status" value="1"/>
</dbReference>
<accession>A0ABM0GKZ8</accession>
<protein>
    <submittedName>
        <fullName evidence="4">BTB/POZ domain-containing protein At5g48800-like</fullName>
    </submittedName>
</protein>
<dbReference type="PANTHER" id="PTHR32370">
    <property type="entry name" value="OS12G0117600 PROTEIN"/>
    <property type="match status" value="1"/>
</dbReference>
<evidence type="ECO:0000259" key="2">
    <source>
        <dbReference type="PROSITE" id="PS51649"/>
    </source>
</evidence>
<dbReference type="PROSITE" id="PS51649">
    <property type="entry name" value="NPH3"/>
    <property type="match status" value="1"/>
</dbReference>
<dbReference type="SMART" id="SM00225">
    <property type="entry name" value="BTB"/>
    <property type="match status" value="1"/>
</dbReference>
<dbReference type="GeneID" id="100373104"/>
<evidence type="ECO:0000259" key="1">
    <source>
        <dbReference type="PROSITE" id="PS50097"/>
    </source>
</evidence>
<dbReference type="InterPro" id="IPR043454">
    <property type="entry name" value="NPH3/RPT2-like"/>
</dbReference>